<keyword evidence="1" id="KW-0805">Transcription regulation</keyword>
<dbReference type="PANTHER" id="PTHR30146:SF109">
    <property type="entry name" value="HTH-TYPE TRANSCRIPTIONAL REGULATOR GALS"/>
    <property type="match status" value="1"/>
</dbReference>
<organism evidence="5 6">
    <name type="scientific">Lentzea flaviverrucosa</name>
    <dbReference type="NCBI Taxonomy" id="200379"/>
    <lineage>
        <taxon>Bacteria</taxon>
        <taxon>Bacillati</taxon>
        <taxon>Actinomycetota</taxon>
        <taxon>Actinomycetes</taxon>
        <taxon>Pseudonocardiales</taxon>
        <taxon>Pseudonocardiaceae</taxon>
        <taxon>Lentzea</taxon>
    </lineage>
</organism>
<dbReference type="Gene3D" id="3.40.50.2300">
    <property type="match status" value="2"/>
</dbReference>
<keyword evidence="6" id="KW-1185">Reference proteome</keyword>
<dbReference type="PROSITE" id="PS50932">
    <property type="entry name" value="HTH_LACI_2"/>
    <property type="match status" value="1"/>
</dbReference>
<dbReference type="GO" id="GO:0003700">
    <property type="term" value="F:DNA-binding transcription factor activity"/>
    <property type="evidence" value="ECO:0007669"/>
    <property type="project" value="TreeGrafter"/>
</dbReference>
<protein>
    <submittedName>
        <fullName evidence="5">DNA-binding transcriptional regulator, LacI/PurR family</fullName>
    </submittedName>
</protein>
<keyword evidence="2 5" id="KW-0238">DNA-binding</keyword>
<accession>A0A1H9XSD2</accession>
<dbReference type="PANTHER" id="PTHR30146">
    <property type="entry name" value="LACI-RELATED TRANSCRIPTIONAL REPRESSOR"/>
    <property type="match status" value="1"/>
</dbReference>
<gene>
    <name evidence="5" type="ORF">SAMN05216195_11724</name>
</gene>
<dbReference type="Pfam" id="PF00356">
    <property type="entry name" value="LacI"/>
    <property type="match status" value="1"/>
</dbReference>
<evidence type="ECO:0000313" key="6">
    <source>
        <dbReference type="Proteomes" id="UP000199028"/>
    </source>
</evidence>
<dbReference type="SUPFAM" id="SSF53822">
    <property type="entry name" value="Periplasmic binding protein-like I"/>
    <property type="match status" value="1"/>
</dbReference>
<dbReference type="InterPro" id="IPR028082">
    <property type="entry name" value="Peripla_BP_I"/>
</dbReference>
<dbReference type="SUPFAM" id="SSF47413">
    <property type="entry name" value="lambda repressor-like DNA-binding domains"/>
    <property type="match status" value="1"/>
</dbReference>
<dbReference type="AlphaFoldDB" id="A0A1H9XSD2"/>
<dbReference type="GO" id="GO:0000976">
    <property type="term" value="F:transcription cis-regulatory region binding"/>
    <property type="evidence" value="ECO:0007669"/>
    <property type="project" value="TreeGrafter"/>
</dbReference>
<dbReference type="CDD" id="cd01392">
    <property type="entry name" value="HTH_LacI"/>
    <property type="match status" value="1"/>
</dbReference>
<feature type="domain" description="HTH lacI-type" evidence="4">
    <location>
        <begin position="2"/>
        <end position="56"/>
    </location>
</feature>
<keyword evidence="3" id="KW-0804">Transcription</keyword>
<name>A0A1H9XSD2_9PSEU</name>
<sequence>MSTIRKVAELAQVSTATVSRALRGSPSVTSETRRRVEDAARQLDYVLPFIPSSLASGRTNTVGVVTPYLARWYFGTAISAIEEVVHRSNLDTVLYTLGSQDIRQRFFENMPLRRRVDAVIVVSIPLAEAEVQALRRLDVPLGLVGLDIDGFSSVRIDDHQGGWIAAKHLLERGHRRIGLVSGLRGEPFHFDAPTSRRAGFLDALRDSGLELLDGMEADGAFTVEGGQTAMETLLRLPEPPTAVFAMSDEMAFGALRALRLRGLSTPRDMALMGFDDHELAAAVDLTTVAQPTASQGQAAAEAVIAQLDGAPPRRQVFGTTLVVRASTCGD</sequence>
<evidence type="ECO:0000259" key="4">
    <source>
        <dbReference type="PROSITE" id="PS50932"/>
    </source>
</evidence>
<dbReference type="InterPro" id="IPR046335">
    <property type="entry name" value="LacI/GalR-like_sensor"/>
</dbReference>
<reference evidence="6" key="1">
    <citation type="submission" date="2016-10" db="EMBL/GenBank/DDBJ databases">
        <authorList>
            <person name="Varghese N."/>
            <person name="Submissions S."/>
        </authorList>
    </citation>
    <scope>NUCLEOTIDE SEQUENCE [LARGE SCALE GENOMIC DNA]</scope>
    <source>
        <strain evidence="6">CGMCC 4.578</strain>
    </source>
</reference>
<dbReference type="EMBL" id="FOFT01000017">
    <property type="protein sequence ID" value="SES48959.1"/>
    <property type="molecule type" value="Genomic_DNA"/>
</dbReference>
<evidence type="ECO:0000313" key="5">
    <source>
        <dbReference type="EMBL" id="SES48959.1"/>
    </source>
</evidence>
<evidence type="ECO:0000256" key="1">
    <source>
        <dbReference type="ARBA" id="ARBA00023015"/>
    </source>
</evidence>
<dbReference type="InterPro" id="IPR010982">
    <property type="entry name" value="Lambda_DNA-bd_dom_sf"/>
</dbReference>
<dbReference type="InterPro" id="IPR000843">
    <property type="entry name" value="HTH_LacI"/>
</dbReference>
<proteinExistence type="predicted"/>
<dbReference type="Gene3D" id="1.10.260.40">
    <property type="entry name" value="lambda repressor-like DNA-binding domains"/>
    <property type="match status" value="1"/>
</dbReference>
<evidence type="ECO:0000256" key="2">
    <source>
        <dbReference type="ARBA" id="ARBA00023125"/>
    </source>
</evidence>
<dbReference type="OrthoDB" id="3657250at2"/>
<evidence type="ECO:0000256" key="3">
    <source>
        <dbReference type="ARBA" id="ARBA00023163"/>
    </source>
</evidence>
<dbReference type="RefSeq" id="WP_090071572.1">
    <property type="nucleotide sequence ID" value="NZ_FOFT01000017.1"/>
</dbReference>
<dbReference type="Proteomes" id="UP000199028">
    <property type="component" value="Unassembled WGS sequence"/>
</dbReference>
<dbReference type="Pfam" id="PF13377">
    <property type="entry name" value="Peripla_BP_3"/>
    <property type="match status" value="1"/>
</dbReference>
<dbReference type="CDD" id="cd06267">
    <property type="entry name" value="PBP1_LacI_sugar_binding-like"/>
    <property type="match status" value="1"/>
</dbReference>
<dbReference type="SMART" id="SM00354">
    <property type="entry name" value="HTH_LACI"/>
    <property type="match status" value="1"/>
</dbReference>